<gene>
    <name evidence="2" type="ORF">DCC81_19820</name>
</gene>
<evidence type="ECO:0000313" key="3">
    <source>
        <dbReference type="Proteomes" id="UP000244450"/>
    </source>
</evidence>
<comment type="caution">
    <text evidence="2">The sequence shown here is derived from an EMBL/GenBank/DDBJ whole genome shotgun (WGS) entry which is preliminary data.</text>
</comment>
<feature type="signal peptide" evidence="1">
    <location>
        <begin position="1"/>
        <end position="24"/>
    </location>
</feature>
<keyword evidence="3" id="KW-1185">Reference proteome</keyword>
<organism evidence="2 3">
    <name type="scientific">Chitinophaga parva</name>
    <dbReference type="NCBI Taxonomy" id="2169414"/>
    <lineage>
        <taxon>Bacteria</taxon>
        <taxon>Pseudomonadati</taxon>
        <taxon>Bacteroidota</taxon>
        <taxon>Chitinophagia</taxon>
        <taxon>Chitinophagales</taxon>
        <taxon>Chitinophagaceae</taxon>
        <taxon>Chitinophaga</taxon>
    </lineage>
</organism>
<feature type="chain" id="PRO_5015475807" description="DUF4397 domain-containing protein" evidence="1">
    <location>
        <begin position="25"/>
        <end position="153"/>
    </location>
</feature>
<dbReference type="AlphaFoldDB" id="A0A2T7BC61"/>
<evidence type="ECO:0008006" key="4">
    <source>
        <dbReference type="Google" id="ProtNLM"/>
    </source>
</evidence>
<evidence type="ECO:0000256" key="1">
    <source>
        <dbReference type="SAM" id="SignalP"/>
    </source>
</evidence>
<accession>A0A2T7BC61</accession>
<proteinExistence type="predicted"/>
<dbReference type="Proteomes" id="UP000244450">
    <property type="component" value="Unassembled WGS sequence"/>
</dbReference>
<sequence length="153" mass="16019">MNKALRAAACCLALSACLLQSTYASPIRNHLFPSTKYREVSGAANFQVVHNGGSTIRNIVSVTLDGVAVTGASGAYPIGVFGNTTTGTHVVTVTYSNMGATDCFNVFCCDENSTQLYSANYAGTNTATFSVTLPATSTFLYIQFLDNIGCSGI</sequence>
<dbReference type="EMBL" id="QCYK01000003">
    <property type="protein sequence ID" value="PUZ22684.1"/>
    <property type="molecule type" value="Genomic_DNA"/>
</dbReference>
<reference evidence="2 3" key="1">
    <citation type="submission" date="2018-04" db="EMBL/GenBank/DDBJ databases">
        <title>Chitinophaga fuyangensis sp. nov., isolated from soil in a chemical factory.</title>
        <authorList>
            <person name="Chen K."/>
        </authorList>
    </citation>
    <scope>NUCLEOTIDE SEQUENCE [LARGE SCALE GENOMIC DNA]</scope>
    <source>
        <strain evidence="2 3">LY-1</strain>
    </source>
</reference>
<dbReference type="PROSITE" id="PS51257">
    <property type="entry name" value="PROKAR_LIPOPROTEIN"/>
    <property type="match status" value="1"/>
</dbReference>
<keyword evidence="1" id="KW-0732">Signal</keyword>
<dbReference type="RefSeq" id="WP_108688429.1">
    <property type="nucleotide sequence ID" value="NZ_QCYK01000003.1"/>
</dbReference>
<evidence type="ECO:0000313" key="2">
    <source>
        <dbReference type="EMBL" id="PUZ22684.1"/>
    </source>
</evidence>
<protein>
    <recommendedName>
        <fullName evidence="4">DUF4397 domain-containing protein</fullName>
    </recommendedName>
</protein>
<name>A0A2T7BC61_9BACT</name>